<gene>
    <name evidence="2" type="ORF">HTY61_11195</name>
</gene>
<protein>
    <submittedName>
        <fullName evidence="2">Uncharacterized protein</fullName>
    </submittedName>
</protein>
<reference evidence="2 3" key="1">
    <citation type="submission" date="2020-06" db="EMBL/GenBank/DDBJ databases">
        <title>Oricola thermophila sp. nov. isolated from a tidal sediments.</title>
        <authorList>
            <person name="Kwon K.K."/>
            <person name="Yang S.-H."/>
            <person name="Park M.-J."/>
        </authorList>
    </citation>
    <scope>NUCLEOTIDE SEQUENCE [LARGE SCALE GENOMIC DNA]</scope>
    <source>
        <strain evidence="2 3">MEBiC13590</strain>
    </source>
</reference>
<feature type="region of interest" description="Disordered" evidence="1">
    <location>
        <begin position="93"/>
        <end position="125"/>
    </location>
</feature>
<sequence>MAQSREERLRRQRERQREYRRRLRAARKPSRDDIARAALHWAIRETMQDEDQLDRLGDRVIPILVAQGFDRKKCDEAFDELVERYRRGWDFQRRFPENGDGVMSEDGESGPSSGRGEASGGGGKG</sequence>
<evidence type="ECO:0000313" key="3">
    <source>
        <dbReference type="Proteomes" id="UP000509367"/>
    </source>
</evidence>
<feature type="region of interest" description="Disordered" evidence="1">
    <location>
        <begin position="1"/>
        <end position="28"/>
    </location>
</feature>
<dbReference type="AlphaFoldDB" id="A0A6N1VDL3"/>
<accession>A0A6N1VDL3</accession>
<organism evidence="2 3">
    <name type="scientific">Oricola thermophila</name>
    <dbReference type="NCBI Taxonomy" id="2742145"/>
    <lineage>
        <taxon>Bacteria</taxon>
        <taxon>Pseudomonadati</taxon>
        <taxon>Pseudomonadota</taxon>
        <taxon>Alphaproteobacteria</taxon>
        <taxon>Hyphomicrobiales</taxon>
        <taxon>Ahrensiaceae</taxon>
        <taxon>Oricola</taxon>
    </lineage>
</organism>
<dbReference type="RefSeq" id="WP_175276868.1">
    <property type="nucleotide sequence ID" value="NZ_CP054836.1"/>
</dbReference>
<dbReference type="KEGG" id="orm:HTY61_11195"/>
<dbReference type="Proteomes" id="UP000509367">
    <property type="component" value="Chromosome"/>
</dbReference>
<proteinExistence type="predicted"/>
<name>A0A6N1VDL3_9HYPH</name>
<dbReference type="EMBL" id="CP054836">
    <property type="protein sequence ID" value="QKV18976.1"/>
    <property type="molecule type" value="Genomic_DNA"/>
</dbReference>
<evidence type="ECO:0000256" key="1">
    <source>
        <dbReference type="SAM" id="MobiDB-lite"/>
    </source>
</evidence>
<feature type="compositionally biased region" description="Basic residues" evidence="1">
    <location>
        <begin position="10"/>
        <end position="28"/>
    </location>
</feature>
<evidence type="ECO:0000313" key="2">
    <source>
        <dbReference type="EMBL" id="QKV18976.1"/>
    </source>
</evidence>
<keyword evidence="3" id="KW-1185">Reference proteome</keyword>